<keyword evidence="1" id="KW-0732">Signal</keyword>
<dbReference type="InterPro" id="IPR013783">
    <property type="entry name" value="Ig-like_fold"/>
</dbReference>
<keyword evidence="4" id="KW-1185">Reference proteome</keyword>
<dbReference type="Proteomes" id="UP001195483">
    <property type="component" value="Unassembled WGS sequence"/>
</dbReference>
<evidence type="ECO:0000259" key="2">
    <source>
        <dbReference type="PROSITE" id="PS50835"/>
    </source>
</evidence>
<dbReference type="Gene3D" id="2.60.40.10">
    <property type="entry name" value="Immunoglobulins"/>
    <property type="match status" value="1"/>
</dbReference>
<comment type="caution">
    <text evidence="3">The sequence shown here is derived from an EMBL/GenBank/DDBJ whole genome shotgun (WGS) entry which is preliminary data.</text>
</comment>
<gene>
    <name evidence="3" type="ORF">CHS0354_039309</name>
</gene>
<feature type="chain" id="PRO_5042231876" description="Ig-like domain-containing protein" evidence="1">
    <location>
        <begin position="22"/>
        <end position="220"/>
    </location>
</feature>
<protein>
    <recommendedName>
        <fullName evidence="2">Ig-like domain-containing protein</fullName>
    </recommendedName>
</protein>
<dbReference type="InterPro" id="IPR007110">
    <property type="entry name" value="Ig-like_dom"/>
</dbReference>
<dbReference type="SUPFAM" id="SSF48726">
    <property type="entry name" value="Immunoglobulin"/>
    <property type="match status" value="1"/>
</dbReference>
<reference evidence="3" key="1">
    <citation type="journal article" date="2021" name="Genome Biol. Evol.">
        <title>A High-Quality Reference Genome for a Parasitic Bivalve with Doubly Uniparental Inheritance (Bivalvia: Unionida).</title>
        <authorList>
            <person name="Smith C.H."/>
        </authorList>
    </citation>
    <scope>NUCLEOTIDE SEQUENCE</scope>
    <source>
        <strain evidence="3">CHS0354</strain>
    </source>
</reference>
<sequence>MSPLLLYLAFCYLTIYTVTEGKTVRGIVGRNASFSFTFMNGDIIEIQHNHSDFAVVWPDTYTIIDVNQPDRVKVVIGNKTASNTTTVTISFLNLTNNDSGMYSAMRRINRTKILDRIVLEMIDERLIPKIEKVPNYSLDSALVLMCKVSSTSTRKVLWRLNGSVIENRNSYFHKDTYMYISNLTADDKYNIYTCKESGSEVESDPYRIQICKFISFFFGL</sequence>
<accession>A0AAE0SXW7</accession>
<name>A0AAE0SXW7_9BIVA</name>
<organism evidence="3 4">
    <name type="scientific">Potamilus streckersoni</name>
    <dbReference type="NCBI Taxonomy" id="2493646"/>
    <lineage>
        <taxon>Eukaryota</taxon>
        <taxon>Metazoa</taxon>
        <taxon>Spiralia</taxon>
        <taxon>Lophotrochozoa</taxon>
        <taxon>Mollusca</taxon>
        <taxon>Bivalvia</taxon>
        <taxon>Autobranchia</taxon>
        <taxon>Heteroconchia</taxon>
        <taxon>Palaeoheterodonta</taxon>
        <taxon>Unionida</taxon>
        <taxon>Unionoidea</taxon>
        <taxon>Unionidae</taxon>
        <taxon>Ambleminae</taxon>
        <taxon>Lampsilini</taxon>
        <taxon>Potamilus</taxon>
    </lineage>
</organism>
<reference evidence="3" key="2">
    <citation type="journal article" date="2021" name="Genome Biol. Evol.">
        <title>Developing a high-quality reference genome for a parasitic bivalve with doubly uniparental inheritance (Bivalvia: Unionida).</title>
        <authorList>
            <person name="Smith C.H."/>
        </authorList>
    </citation>
    <scope>NUCLEOTIDE SEQUENCE</scope>
    <source>
        <strain evidence="3">CHS0354</strain>
        <tissue evidence="3">Mantle</tissue>
    </source>
</reference>
<reference evidence="3" key="3">
    <citation type="submission" date="2023-05" db="EMBL/GenBank/DDBJ databases">
        <authorList>
            <person name="Smith C.H."/>
        </authorList>
    </citation>
    <scope>NUCLEOTIDE SEQUENCE</scope>
    <source>
        <strain evidence="3">CHS0354</strain>
        <tissue evidence="3">Mantle</tissue>
    </source>
</reference>
<dbReference type="EMBL" id="JAEAOA010002303">
    <property type="protein sequence ID" value="KAK3600202.1"/>
    <property type="molecule type" value="Genomic_DNA"/>
</dbReference>
<evidence type="ECO:0000313" key="4">
    <source>
        <dbReference type="Proteomes" id="UP001195483"/>
    </source>
</evidence>
<dbReference type="AlphaFoldDB" id="A0AAE0SXW7"/>
<evidence type="ECO:0000256" key="1">
    <source>
        <dbReference type="SAM" id="SignalP"/>
    </source>
</evidence>
<proteinExistence type="predicted"/>
<dbReference type="PROSITE" id="PS50835">
    <property type="entry name" value="IG_LIKE"/>
    <property type="match status" value="1"/>
</dbReference>
<evidence type="ECO:0000313" key="3">
    <source>
        <dbReference type="EMBL" id="KAK3600202.1"/>
    </source>
</evidence>
<feature type="domain" description="Ig-like" evidence="2">
    <location>
        <begin position="128"/>
        <end position="209"/>
    </location>
</feature>
<feature type="signal peptide" evidence="1">
    <location>
        <begin position="1"/>
        <end position="21"/>
    </location>
</feature>
<dbReference type="InterPro" id="IPR036179">
    <property type="entry name" value="Ig-like_dom_sf"/>
</dbReference>